<organism evidence="1 2">
    <name type="scientific">Blautia obeum</name>
    <dbReference type="NCBI Taxonomy" id="40520"/>
    <lineage>
        <taxon>Bacteria</taxon>
        <taxon>Bacillati</taxon>
        <taxon>Bacillota</taxon>
        <taxon>Clostridia</taxon>
        <taxon>Lachnospirales</taxon>
        <taxon>Lachnospiraceae</taxon>
        <taxon>Blautia</taxon>
    </lineage>
</organism>
<comment type="caution">
    <text evidence="1">The sequence shown here is derived from an EMBL/GenBank/DDBJ whole genome shotgun (WGS) entry which is preliminary data.</text>
</comment>
<dbReference type="Proteomes" id="UP000284644">
    <property type="component" value="Unassembled WGS sequence"/>
</dbReference>
<name>A0A414I3H9_9FIRM</name>
<accession>A0A414I3H9</accession>
<evidence type="ECO:0000313" key="2">
    <source>
        <dbReference type="Proteomes" id="UP000284644"/>
    </source>
</evidence>
<reference evidence="1 2" key="1">
    <citation type="submission" date="2018-08" db="EMBL/GenBank/DDBJ databases">
        <title>A genome reference for cultivated species of the human gut microbiota.</title>
        <authorList>
            <person name="Zou Y."/>
            <person name="Xue W."/>
            <person name="Luo G."/>
        </authorList>
    </citation>
    <scope>NUCLEOTIDE SEQUENCE [LARGE SCALE GENOMIC DNA]</scope>
    <source>
        <strain evidence="1 2">AM29-25AC</strain>
    </source>
</reference>
<dbReference type="AlphaFoldDB" id="A0A414I3H9"/>
<sequence>MPEQIKKIRSEYAKKYALVRENALTKVKNETKSIKQRNQGKFKPDFVDLELLNEINAIAASGVQMTESEVEAYCRRALASRSSFCVRAVQNIAKKSNIRLNVPTEDTAVQVIDAADKRLRKIISIYDGEFKFGDRNKDQSLIMDSHGWGDSGFLGRLEKEYQSATLEDIKISQMSRKEFETKSAVARVEQMKKPVESVEIGEDIGIRAKDDGSKSVAAQYAKKYSQKMLQATPESNPEFE</sequence>
<gene>
    <name evidence="1" type="ORF">DW767_16980</name>
</gene>
<protein>
    <submittedName>
        <fullName evidence="1">Uncharacterized protein</fullName>
    </submittedName>
</protein>
<dbReference type="EMBL" id="QSJW01000014">
    <property type="protein sequence ID" value="RHE09600.1"/>
    <property type="molecule type" value="Genomic_DNA"/>
</dbReference>
<evidence type="ECO:0000313" key="1">
    <source>
        <dbReference type="EMBL" id="RHE09600.1"/>
    </source>
</evidence>
<dbReference type="RefSeq" id="WP_118045908.1">
    <property type="nucleotide sequence ID" value="NZ_QSJW01000014.1"/>
</dbReference>
<proteinExistence type="predicted"/>